<dbReference type="SMART" id="SM00355">
    <property type="entry name" value="ZnF_C2H2"/>
    <property type="match status" value="8"/>
</dbReference>
<evidence type="ECO:0000313" key="9">
    <source>
        <dbReference type="Proteomes" id="UP000198287"/>
    </source>
</evidence>
<sequence length="448" mass="50340">MGGGWWKSGSGVVHGGGQRSRGYGGPMTRLCSRARKGARVFCGPWTPRPITFIRLSSAFTVPSSFGYHHSPVRSAYDLYHSFVLPGCLCSQSRMDLWATFPEYHPGVGIPCNNLPLLGAYRRPLSFWRPRPLPSSPIPKTGPGGGIYRGAIARVRMIGGGIILGVAMVGCVSRGAIDGICGKVSKNPLALSVHIRMLHTSRDRPSYDICHRVFYTSTDLRRHIGAVHSTIERPRFQCGFPDCDKSYPVKDDVSKHTKREHTENPTRFPCALCGKEFKTRRVLLTHITTHTTEKAYICSVCGRRFPGAGNLKSHEVTHLEKSTRRIFKCERCPQMCSRRSDLQKHVKVVHENQRNHSCTFCDKTCSTSGNLRRHVEARHSANRDKIHSCDKCDYVTHSKVYLAQHVRRHNPANRPEVAAGSENDTRYSTRFPQHNYPCGYPLPATRYEN</sequence>
<dbReference type="STRING" id="158441.A0A226D5Y8"/>
<feature type="region of interest" description="Disordered" evidence="6">
    <location>
        <begin position="1"/>
        <end position="25"/>
    </location>
</feature>
<dbReference type="PANTHER" id="PTHR24403:SF67">
    <property type="entry name" value="FI01116P-RELATED"/>
    <property type="match status" value="1"/>
</dbReference>
<keyword evidence="4" id="KW-0862">Zinc</keyword>
<comment type="caution">
    <text evidence="8">The sequence shown here is derived from an EMBL/GenBank/DDBJ whole genome shotgun (WGS) entry which is preliminary data.</text>
</comment>
<accession>A0A226D5Y8</accession>
<keyword evidence="9" id="KW-1185">Reference proteome</keyword>
<feature type="domain" description="C2H2-type" evidence="7">
    <location>
        <begin position="326"/>
        <end position="354"/>
    </location>
</feature>
<dbReference type="InterPro" id="IPR036236">
    <property type="entry name" value="Znf_C2H2_sf"/>
</dbReference>
<dbReference type="PROSITE" id="PS00028">
    <property type="entry name" value="ZINC_FINGER_C2H2_1"/>
    <property type="match status" value="5"/>
</dbReference>
<evidence type="ECO:0000256" key="3">
    <source>
        <dbReference type="ARBA" id="ARBA00022771"/>
    </source>
</evidence>
<evidence type="ECO:0000256" key="4">
    <source>
        <dbReference type="ARBA" id="ARBA00022833"/>
    </source>
</evidence>
<keyword evidence="3 5" id="KW-0863">Zinc-finger</keyword>
<keyword evidence="2" id="KW-0677">Repeat</keyword>
<dbReference type="Pfam" id="PF00096">
    <property type="entry name" value="zf-C2H2"/>
    <property type="match status" value="4"/>
</dbReference>
<keyword evidence="1" id="KW-0479">Metal-binding</keyword>
<evidence type="ECO:0000256" key="1">
    <source>
        <dbReference type="ARBA" id="ARBA00022723"/>
    </source>
</evidence>
<dbReference type="PANTHER" id="PTHR24403">
    <property type="entry name" value="ZINC FINGER PROTEIN"/>
    <property type="match status" value="1"/>
</dbReference>
<organism evidence="8 9">
    <name type="scientific">Folsomia candida</name>
    <name type="common">Springtail</name>
    <dbReference type="NCBI Taxonomy" id="158441"/>
    <lineage>
        <taxon>Eukaryota</taxon>
        <taxon>Metazoa</taxon>
        <taxon>Ecdysozoa</taxon>
        <taxon>Arthropoda</taxon>
        <taxon>Hexapoda</taxon>
        <taxon>Collembola</taxon>
        <taxon>Entomobryomorpha</taxon>
        <taxon>Isotomoidea</taxon>
        <taxon>Isotomidae</taxon>
        <taxon>Proisotominae</taxon>
        <taxon>Folsomia</taxon>
    </lineage>
</organism>
<evidence type="ECO:0000256" key="5">
    <source>
        <dbReference type="PROSITE-ProRule" id="PRU00042"/>
    </source>
</evidence>
<feature type="domain" description="C2H2-type" evidence="7">
    <location>
        <begin position="295"/>
        <end position="322"/>
    </location>
</feature>
<dbReference type="GO" id="GO:0045944">
    <property type="term" value="P:positive regulation of transcription by RNA polymerase II"/>
    <property type="evidence" value="ECO:0007669"/>
    <property type="project" value="TreeGrafter"/>
</dbReference>
<dbReference type="InterPro" id="IPR050688">
    <property type="entry name" value="Zinc_finger/UBP_domain"/>
</dbReference>
<dbReference type="FunFam" id="3.30.160.60:FF:000446">
    <property type="entry name" value="Zinc finger protein"/>
    <property type="match status" value="1"/>
</dbReference>
<name>A0A226D5Y8_FOLCA</name>
<feature type="domain" description="C2H2-type" evidence="7">
    <location>
        <begin position="355"/>
        <end position="383"/>
    </location>
</feature>
<evidence type="ECO:0000256" key="6">
    <source>
        <dbReference type="SAM" id="MobiDB-lite"/>
    </source>
</evidence>
<protein>
    <submittedName>
        <fullName evidence="8">Zinc finger protein 26</fullName>
    </submittedName>
</protein>
<dbReference type="SUPFAM" id="SSF57667">
    <property type="entry name" value="beta-beta-alpha zinc fingers"/>
    <property type="match status" value="4"/>
</dbReference>
<dbReference type="Gene3D" id="3.30.160.60">
    <property type="entry name" value="Classic Zinc Finger"/>
    <property type="match status" value="4"/>
</dbReference>
<evidence type="ECO:0000256" key="2">
    <source>
        <dbReference type="ARBA" id="ARBA00022737"/>
    </source>
</evidence>
<feature type="region of interest" description="Disordered" evidence="6">
    <location>
        <begin position="406"/>
        <end position="433"/>
    </location>
</feature>
<dbReference type="GO" id="GO:0008270">
    <property type="term" value="F:zinc ion binding"/>
    <property type="evidence" value="ECO:0007669"/>
    <property type="project" value="UniProtKB-KW"/>
</dbReference>
<dbReference type="InterPro" id="IPR013087">
    <property type="entry name" value="Znf_C2H2_type"/>
</dbReference>
<dbReference type="PROSITE" id="PS50157">
    <property type="entry name" value="ZINC_FINGER_C2H2_2"/>
    <property type="match status" value="5"/>
</dbReference>
<dbReference type="GO" id="GO:0005634">
    <property type="term" value="C:nucleus"/>
    <property type="evidence" value="ECO:0007669"/>
    <property type="project" value="TreeGrafter"/>
</dbReference>
<dbReference type="Proteomes" id="UP000198287">
    <property type="component" value="Unassembled WGS sequence"/>
</dbReference>
<reference evidence="8 9" key="1">
    <citation type="submission" date="2015-12" db="EMBL/GenBank/DDBJ databases">
        <title>The genome of Folsomia candida.</title>
        <authorList>
            <person name="Faddeeva A."/>
            <person name="Derks M.F."/>
            <person name="Anvar Y."/>
            <person name="Smit S."/>
            <person name="Van Straalen N."/>
            <person name="Roelofs D."/>
        </authorList>
    </citation>
    <scope>NUCLEOTIDE SEQUENCE [LARGE SCALE GENOMIC DNA]</scope>
    <source>
        <strain evidence="8 9">VU population</strain>
        <tissue evidence="8">Whole body</tissue>
    </source>
</reference>
<evidence type="ECO:0000313" key="8">
    <source>
        <dbReference type="EMBL" id="OXA40629.1"/>
    </source>
</evidence>
<dbReference type="AlphaFoldDB" id="A0A226D5Y8"/>
<dbReference type="OrthoDB" id="6077919at2759"/>
<feature type="domain" description="C2H2-type" evidence="7">
    <location>
        <begin position="267"/>
        <end position="294"/>
    </location>
</feature>
<gene>
    <name evidence="8" type="ORF">Fcan01_24582</name>
</gene>
<dbReference type="EMBL" id="LNIX01000032">
    <property type="protein sequence ID" value="OXA40629.1"/>
    <property type="molecule type" value="Genomic_DNA"/>
</dbReference>
<proteinExistence type="predicted"/>
<evidence type="ECO:0000259" key="7">
    <source>
        <dbReference type="PROSITE" id="PS50157"/>
    </source>
</evidence>
<feature type="domain" description="C2H2-type" evidence="7">
    <location>
        <begin position="235"/>
        <end position="265"/>
    </location>
</feature>